<dbReference type="EMBL" id="JAHLFO010000039">
    <property type="protein sequence ID" value="MBU3813496.1"/>
    <property type="molecule type" value="Genomic_DNA"/>
</dbReference>
<comment type="caution">
    <text evidence="1">The sequence shown here is derived from an EMBL/GenBank/DDBJ whole genome shotgun (WGS) entry which is preliminary data.</text>
</comment>
<dbReference type="Proteomes" id="UP000824236">
    <property type="component" value="Unassembled WGS sequence"/>
</dbReference>
<dbReference type="PROSITE" id="PS51257">
    <property type="entry name" value="PROKAR_LIPOPROTEIN"/>
    <property type="match status" value="1"/>
</dbReference>
<sequence length="941" mass="101819">MRTKHLLYTMALAGIFAACTQEEFETVNGADALAGRKSIGKVTFTEAPSTRWDVDNFNTIMPEAGDGYSLLLVDVPRQGLDGQHVYPIDNYELVNDVQTNYVFKTNDGVNFSNDAELVEGNYLFVAPAQEGKLDRKTVEITLPTEQNLSLGSDGKLDPLSAIKEFAKSGYPFYIGHRFLSEGGTVSNPAMRNIFAFPEITVTNTVRNAEHAPILKQVILKRTNGKSFVINATLDTKKAAESLTNEWFAAQEPDTKDQMVVGDWAAHMSKYFGESNRTEQDSKPDGTKVEIPSTVDYEVTYLDEDMDSKYYMYNNGLYGATSDLTSTPKSTSDYIVINMPGDGIELGYEDKVTFNAIIPADNYVLGGRNSNQADLEVYAVFGNDEAWVKVMSSNTNVTMYPGKRYPEQDYTGLVTKTTVGKYFTLDINPNTTDGQAKCEPVSAAEILGGVTTVKTTADLIAAIVGNSSTEKLNVTVEGRNVVYNDEVNKAVARTTCQDVNIQGYIKIEGSADSKNPLVIDPRVTMEQVVIENGYVEAEDDNLENVFVAKEGALNLTKAKTPTTGSSSAVINNAGTLTLNTTNFAKVDNYSVLKVGTDVSNVTTIKNLYAACGEGGEIISPSIDLKPSVEVLAGGTYAISGELDYPITVDAWTKANKSDAGVLKLSANTSIVKVIEKFGNKEVERIGNIINNGVMSGTGVLTVNAGQTMTVGQDATVTNKVVISPATKKLEDMIDGVEDYEPKAVVYNAGTLSGQVDVNGLLVMKTANARVDGEIKFTAAGNDEGEIDNTAKGVIAKTVPTDVVVFATIKEINLDDHENTVTALKEYTTTTSQVSVFRLIGEMKRVKEMKDDKPVFFKKEHVGGAVTAIEFMPGSSITLGEVTVESDMDFVARGKEIAVNGRTGDTSILKAKTENGYSYLGQEDGKDYSVEGSFKQNNAKIEL</sequence>
<evidence type="ECO:0000313" key="2">
    <source>
        <dbReference type="Proteomes" id="UP000824236"/>
    </source>
</evidence>
<accession>A0A9E2NPT0</accession>
<gene>
    <name evidence="1" type="ORF">H9791_03170</name>
</gene>
<reference evidence="1" key="1">
    <citation type="journal article" date="2021" name="PeerJ">
        <title>Extensive microbial diversity within the chicken gut microbiome revealed by metagenomics and culture.</title>
        <authorList>
            <person name="Gilroy R."/>
            <person name="Ravi A."/>
            <person name="Getino M."/>
            <person name="Pursley I."/>
            <person name="Horton D.L."/>
            <person name="Alikhan N.F."/>
            <person name="Baker D."/>
            <person name="Gharbi K."/>
            <person name="Hall N."/>
            <person name="Watson M."/>
            <person name="Adriaenssens E.M."/>
            <person name="Foster-Nyarko E."/>
            <person name="Jarju S."/>
            <person name="Secka A."/>
            <person name="Antonio M."/>
            <person name="Oren A."/>
            <person name="Chaudhuri R.R."/>
            <person name="La Ragione R."/>
            <person name="Hildebrand F."/>
            <person name="Pallen M.J."/>
        </authorList>
    </citation>
    <scope>NUCLEOTIDE SEQUENCE</scope>
    <source>
        <strain evidence="1">B3-3758</strain>
    </source>
</reference>
<proteinExistence type="predicted"/>
<dbReference type="AlphaFoldDB" id="A0A9E2NPT0"/>
<reference evidence="1" key="2">
    <citation type="submission" date="2021-04" db="EMBL/GenBank/DDBJ databases">
        <authorList>
            <person name="Gilroy R."/>
        </authorList>
    </citation>
    <scope>NUCLEOTIDE SEQUENCE</scope>
    <source>
        <strain evidence="1">B3-3758</strain>
    </source>
</reference>
<protein>
    <submittedName>
        <fullName evidence="1">Uncharacterized protein</fullName>
    </submittedName>
</protein>
<evidence type="ECO:0000313" key="1">
    <source>
        <dbReference type="EMBL" id="MBU3813496.1"/>
    </source>
</evidence>
<organism evidence="1 2">
    <name type="scientific">Candidatus Bacteroides intestinipullorum</name>
    <dbReference type="NCBI Taxonomy" id="2838471"/>
    <lineage>
        <taxon>Bacteria</taxon>
        <taxon>Pseudomonadati</taxon>
        <taxon>Bacteroidota</taxon>
        <taxon>Bacteroidia</taxon>
        <taxon>Bacteroidales</taxon>
        <taxon>Bacteroidaceae</taxon>
        <taxon>Bacteroides</taxon>
    </lineage>
</organism>
<name>A0A9E2NPT0_9BACE</name>